<feature type="non-terminal residue" evidence="1">
    <location>
        <position position="1"/>
    </location>
</feature>
<dbReference type="EMBL" id="LAZR01044541">
    <property type="protein sequence ID" value="KKL04393.1"/>
    <property type="molecule type" value="Genomic_DNA"/>
</dbReference>
<organism evidence="1">
    <name type="scientific">marine sediment metagenome</name>
    <dbReference type="NCBI Taxonomy" id="412755"/>
    <lineage>
        <taxon>unclassified sequences</taxon>
        <taxon>metagenomes</taxon>
        <taxon>ecological metagenomes</taxon>
    </lineage>
</organism>
<name>A0A0F9CX06_9ZZZZ</name>
<reference evidence="1" key="1">
    <citation type="journal article" date="2015" name="Nature">
        <title>Complex archaea that bridge the gap between prokaryotes and eukaryotes.</title>
        <authorList>
            <person name="Spang A."/>
            <person name="Saw J.H."/>
            <person name="Jorgensen S.L."/>
            <person name="Zaremba-Niedzwiedzka K."/>
            <person name="Martijn J."/>
            <person name="Lind A.E."/>
            <person name="van Eijk R."/>
            <person name="Schleper C."/>
            <person name="Guy L."/>
            <person name="Ettema T.J."/>
        </authorList>
    </citation>
    <scope>NUCLEOTIDE SEQUENCE</scope>
</reference>
<sequence>PLPEGSVSSEVADVAKEFFGNVAFRSPLVPNFTGAVQWLWSQVEGPYVFHLEDDWVLNHEVRIEKLIAEILGHDACVQCSLRTGRNYAGYINKVCLSPSLLDGNFVRMFHSKFNLGINPEVQLRSVRLQGGKSKLYESDAKSVTDIGRSWIRSSEYKRPSKRQFVAWERKGEI</sequence>
<gene>
    <name evidence="1" type="ORF">LCGC14_2616500</name>
</gene>
<accession>A0A0F9CX06</accession>
<comment type="caution">
    <text evidence="1">The sequence shown here is derived from an EMBL/GenBank/DDBJ whole genome shotgun (WGS) entry which is preliminary data.</text>
</comment>
<dbReference type="AlphaFoldDB" id="A0A0F9CX06"/>
<evidence type="ECO:0000313" key="1">
    <source>
        <dbReference type="EMBL" id="KKL04393.1"/>
    </source>
</evidence>
<protein>
    <recommendedName>
        <fullName evidence="2">Glycosyltransferase 2-like domain-containing protein</fullName>
    </recommendedName>
</protein>
<proteinExistence type="predicted"/>
<evidence type="ECO:0008006" key="2">
    <source>
        <dbReference type="Google" id="ProtNLM"/>
    </source>
</evidence>